<dbReference type="RefSeq" id="XP_004344800.1">
    <property type="nucleotide sequence ID" value="XM_004344750.1"/>
</dbReference>
<evidence type="ECO:0000256" key="1">
    <source>
        <dbReference type="ARBA" id="ARBA00006787"/>
    </source>
</evidence>
<evidence type="ECO:0000313" key="7">
    <source>
        <dbReference type="EMBL" id="ELR21057.1"/>
    </source>
</evidence>
<dbReference type="OrthoDB" id="1069523at2759"/>
<gene>
    <name evidence="7" type="ORF">ACA1_282210</name>
</gene>
<sequence length="589" mass="66018">MNDQAKHRGRELKGLVAVTAARGALDVKALWARVVALVRAHPYVAGATTLVALAGAWAVYEAYFAGPARRKRREQEQRRARVHADSPFALGFKNCPETVEAIELAVEGEIPQWLAGKLFRSGPGTLEVDTELGFTYLVNHWFDGLTMMHGFEIKEGRVLYANQKAARELENYIARHGGDFITFGPDPCKSTFDKLSSIFSMYLPADPQTGGDAINIGVTIKRIQGQLYNQTDANMLMPFDPQTLKTSGKRATFEQFDKRLKGPFSSAHGQYDATRKEYINYVCDIGVGATYTIFAIPDEAEARVLCTFKAPNISYMHSFALTENYFVLQAWPLYISAPKLLWHKAVLEAMSWHGEDNARFYVVDRNTGELVHAYETPAAFCFHNINAWEEDDGNKIVMDLTLYDDSSLINDLLIDRILSASPKYERGALVRFTLKNVLRPTQPRKVKKQVVYANTVELPRINVNWHMKPYTYVYGMSMSETDTSFLERIIKFNVRTGEKLVWMAEGLYPAEPIFIAAPGATDEDDGVLLSIVLSGATAKSFLLVLDAKDLSELARAQLPHHIPFGFHGNFFGTEEDTNDTNHQEASEVA</sequence>
<proteinExistence type="inferred from homology"/>
<dbReference type="GO" id="GO:0004497">
    <property type="term" value="F:monooxygenase activity"/>
    <property type="evidence" value="ECO:0007669"/>
    <property type="project" value="UniProtKB-KW"/>
</dbReference>
<dbReference type="OMA" id="SCMAFHR"/>
<dbReference type="STRING" id="1257118.L8H762"/>
<dbReference type="InterPro" id="IPR004294">
    <property type="entry name" value="Carotenoid_Oase"/>
</dbReference>
<evidence type="ECO:0000256" key="2">
    <source>
        <dbReference type="ARBA" id="ARBA00022723"/>
    </source>
</evidence>
<dbReference type="GO" id="GO:0016121">
    <property type="term" value="P:carotene catabolic process"/>
    <property type="evidence" value="ECO:0007669"/>
    <property type="project" value="TreeGrafter"/>
</dbReference>
<evidence type="ECO:0000256" key="3">
    <source>
        <dbReference type="ARBA" id="ARBA00023002"/>
    </source>
</evidence>
<feature type="binding site" evidence="5">
    <location>
        <position position="268"/>
    </location>
    <ligand>
        <name>Fe cation</name>
        <dbReference type="ChEBI" id="CHEBI:24875"/>
        <note>catalytic</note>
    </ligand>
</feature>
<dbReference type="Pfam" id="PF03055">
    <property type="entry name" value="RPE65"/>
    <property type="match status" value="1"/>
</dbReference>
<keyword evidence="3" id="KW-0560">Oxidoreductase</keyword>
<keyword evidence="2 5" id="KW-0479">Metal-binding</keyword>
<keyword evidence="8" id="KW-1185">Reference proteome</keyword>
<dbReference type="PANTHER" id="PTHR10543:SF24">
    <property type="entry name" value="CAROTENOID ISOMEROOXYGENASE"/>
    <property type="match status" value="1"/>
</dbReference>
<protein>
    <submittedName>
        <fullName evidence="7">Betacarotene 15,15'-monooxygenase 1, putative</fullName>
    </submittedName>
</protein>
<keyword evidence="4 5" id="KW-0408">Iron</keyword>
<evidence type="ECO:0000256" key="4">
    <source>
        <dbReference type="ARBA" id="ARBA00023004"/>
    </source>
</evidence>
<keyword evidence="7" id="KW-0503">Monooxygenase</keyword>
<keyword evidence="6" id="KW-0812">Transmembrane</keyword>
<feature type="binding site" evidence="5">
    <location>
        <position position="317"/>
    </location>
    <ligand>
        <name>Fe cation</name>
        <dbReference type="ChEBI" id="CHEBI:24875"/>
        <note>catalytic</note>
    </ligand>
</feature>
<dbReference type="PANTHER" id="PTHR10543">
    <property type="entry name" value="BETA-CAROTENE DIOXYGENASE"/>
    <property type="match status" value="1"/>
</dbReference>
<dbReference type="VEuPathDB" id="AmoebaDB:ACA1_282210"/>
<dbReference type="GO" id="GO:0010436">
    <property type="term" value="F:carotenoid dioxygenase activity"/>
    <property type="evidence" value="ECO:0007669"/>
    <property type="project" value="TreeGrafter"/>
</dbReference>
<feature type="binding site" evidence="5">
    <location>
        <position position="567"/>
    </location>
    <ligand>
        <name>Fe cation</name>
        <dbReference type="ChEBI" id="CHEBI:24875"/>
        <note>catalytic</note>
    </ligand>
</feature>
<keyword evidence="6" id="KW-1133">Transmembrane helix</keyword>
<reference evidence="7 8" key="1">
    <citation type="journal article" date="2013" name="Genome Biol.">
        <title>Genome of Acanthamoeba castellanii highlights extensive lateral gene transfer and early evolution of tyrosine kinase signaling.</title>
        <authorList>
            <person name="Clarke M."/>
            <person name="Lohan A.J."/>
            <person name="Liu B."/>
            <person name="Lagkouvardos I."/>
            <person name="Roy S."/>
            <person name="Zafar N."/>
            <person name="Bertelli C."/>
            <person name="Schilde C."/>
            <person name="Kianianmomeni A."/>
            <person name="Burglin T.R."/>
            <person name="Frech C."/>
            <person name="Turcotte B."/>
            <person name="Kopec K.O."/>
            <person name="Synnott J.M."/>
            <person name="Choo C."/>
            <person name="Paponov I."/>
            <person name="Finkler A."/>
            <person name="Soon Heng Tan C."/>
            <person name="Hutchins A.P."/>
            <person name="Weinmeier T."/>
            <person name="Rattei T."/>
            <person name="Chu J.S."/>
            <person name="Gimenez G."/>
            <person name="Irimia M."/>
            <person name="Rigden D.J."/>
            <person name="Fitzpatrick D.A."/>
            <person name="Lorenzo-Morales J."/>
            <person name="Bateman A."/>
            <person name="Chiu C.H."/>
            <person name="Tang P."/>
            <person name="Hegemann P."/>
            <person name="Fromm H."/>
            <person name="Raoult D."/>
            <person name="Greub G."/>
            <person name="Miranda-Saavedra D."/>
            <person name="Chen N."/>
            <person name="Nash P."/>
            <person name="Ginger M.L."/>
            <person name="Horn M."/>
            <person name="Schaap P."/>
            <person name="Caler L."/>
            <person name="Loftus B."/>
        </authorList>
    </citation>
    <scope>NUCLEOTIDE SEQUENCE [LARGE SCALE GENOMIC DNA]</scope>
    <source>
        <strain evidence="7 8">Neff</strain>
    </source>
</reference>
<keyword evidence="6" id="KW-0472">Membrane</keyword>
<dbReference type="GO" id="GO:0046872">
    <property type="term" value="F:metal ion binding"/>
    <property type="evidence" value="ECO:0007669"/>
    <property type="project" value="UniProtKB-KW"/>
</dbReference>
<evidence type="ECO:0000256" key="5">
    <source>
        <dbReference type="PIRSR" id="PIRSR604294-1"/>
    </source>
</evidence>
<dbReference type="EMBL" id="KB007908">
    <property type="protein sequence ID" value="ELR21057.1"/>
    <property type="molecule type" value="Genomic_DNA"/>
</dbReference>
<comment type="similarity">
    <text evidence="1">Belongs to the carotenoid oxygenase family.</text>
</comment>
<dbReference type="AlphaFoldDB" id="L8H762"/>
<evidence type="ECO:0000313" key="8">
    <source>
        <dbReference type="Proteomes" id="UP000011083"/>
    </source>
</evidence>
<accession>L8H762</accession>
<dbReference type="GeneID" id="14921932"/>
<name>L8H762_ACACF</name>
<dbReference type="Proteomes" id="UP000011083">
    <property type="component" value="Unassembled WGS sequence"/>
</dbReference>
<feature type="transmembrane region" description="Helical" evidence="6">
    <location>
        <begin position="43"/>
        <end position="63"/>
    </location>
</feature>
<comment type="cofactor">
    <cofactor evidence="5">
        <name>Fe(2+)</name>
        <dbReference type="ChEBI" id="CHEBI:29033"/>
    </cofactor>
    <text evidence="5">Binds 1 Fe(2+) ion per subunit.</text>
</comment>
<feature type="binding site" evidence="5">
    <location>
        <position position="383"/>
    </location>
    <ligand>
        <name>Fe cation</name>
        <dbReference type="ChEBI" id="CHEBI:24875"/>
        <note>catalytic</note>
    </ligand>
</feature>
<dbReference type="KEGG" id="acan:ACA1_282210"/>
<evidence type="ECO:0000256" key="6">
    <source>
        <dbReference type="SAM" id="Phobius"/>
    </source>
</evidence>
<organism evidence="7 8">
    <name type="scientific">Acanthamoeba castellanii (strain ATCC 30010 / Neff)</name>
    <dbReference type="NCBI Taxonomy" id="1257118"/>
    <lineage>
        <taxon>Eukaryota</taxon>
        <taxon>Amoebozoa</taxon>
        <taxon>Discosea</taxon>
        <taxon>Longamoebia</taxon>
        <taxon>Centramoebida</taxon>
        <taxon>Acanthamoebidae</taxon>
        <taxon>Acanthamoeba</taxon>
    </lineage>
</organism>